<evidence type="ECO:0000313" key="2">
    <source>
        <dbReference type="Proteomes" id="UP001055108"/>
    </source>
</evidence>
<gene>
    <name evidence="1" type="ORF">NBEOAGPD_4001</name>
</gene>
<sequence>MSARSRSAESTPRARPAWIARHSSTVSWHENALVEATPISGPASVGSTAEDSRAMVELGTLTTLSVCWPWALA</sequence>
<accession>A0AA37HTT5</accession>
<protein>
    <submittedName>
        <fullName evidence="1">Uncharacterized protein</fullName>
    </submittedName>
</protein>
<name>A0AA37HTT5_9HYPH</name>
<evidence type="ECO:0000313" key="1">
    <source>
        <dbReference type="EMBL" id="GJD80758.1"/>
    </source>
</evidence>
<dbReference type="EMBL" id="BPQM01000111">
    <property type="protein sequence ID" value="GJD80758.1"/>
    <property type="molecule type" value="Genomic_DNA"/>
</dbReference>
<keyword evidence="2" id="KW-1185">Reference proteome</keyword>
<reference evidence="1" key="1">
    <citation type="journal article" date="2016" name="Front. Microbiol.">
        <title>Genome Sequence of the Piezophilic, Mesophilic Sulfate-Reducing Bacterium Desulfovibrio indicus J2T.</title>
        <authorList>
            <person name="Cao J."/>
            <person name="Maignien L."/>
            <person name="Shao Z."/>
            <person name="Alain K."/>
            <person name="Jebbar M."/>
        </authorList>
    </citation>
    <scope>NUCLEOTIDE SEQUENCE</scope>
    <source>
        <strain evidence="1">NBRC 103626</strain>
    </source>
</reference>
<proteinExistence type="predicted"/>
<organism evidence="1 2">
    <name type="scientific">Methylobacterium gregans</name>
    <dbReference type="NCBI Taxonomy" id="374424"/>
    <lineage>
        <taxon>Bacteria</taxon>
        <taxon>Pseudomonadati</taxon>
        <taxon>Pseudomonadota</taxon>
        <taxon>Alphaproteobacteria</taxon>
        <taxon>Hyphomicrobiales</taxon>
        <taxon>Methylobacteriaceae</taxon>
        <taxon>Methylobacterium</taxon>
    </lineage>
</organism>
<reference evidence="1" key="2">
    <citation type="submission" date="2021-08" db="EMBL/GenBank/DDBJ databases">
        <authorList>
            <person name="Tani A."/>
            <person name="Ola A."/>
            <person name="Ogura Y."/>
            <person name="Katsura K."/>
            <person name="Hayashi T."/>
        </authorList>
    </citation>
    <scope>NUCLEOTIDE SEQUENCE</scope>
    <source>
        <strain evidence="1">NBRC 103626</strain>
    </source>
</reference>
<dbReference type="Proteomes" id="UP001055108">
    <property type="component" value="Unassembled WGS sequence"/>
</dbReference>
<comment type="caution">
    <text evidence="1">The sequence shown here is derived from an EMBL/GenBank/DDBJ whole genome shotgun (WGS) entry which is preliminary data.</text>
</comment>
<dbReference type="AlphaFoldDB" id="A0AA37HTT5"/>